<feature type="transmembrane region" description="Helical" evidence="1">
    <location>
        <begin position="347"/>
        <end position="365"/>
    </location>
</feature>
<keyword evidence="1" id="KW-0472">Membrane</keyword>
<reference evidence="4" key="1">
    <citation type="journal article" date="2015" name="Genome Announc.">
        <title>Genome sequence of the AIDS-associated pathogen Penicillium marneffei (ATCC18224) and its near taxonomic relative Talaromyces stipitatus (ATCC10500).</title>
        <authorList>
            <person name="Nierman W.C."/>
            <person name="Fedorova-Abrams N.D."/>
            <person name="Andrianopoulos A."/>
        </authorList>
    </citation>
    <scope>NUCLEOTIDE SEQUENCE [LARGE SCALE GENOMIC DNA]</scope>
    <source>
        <strain evidence="4">ATCC 10500 / CBS 375.48 / QM 6759 / NRRL 1006</strain>
    </source>
</reference>
<dbReference type="VEuPathDB" id="FungiDB:TSTA_016040"/>
<dbReference type="GO" id="GO:0016020">
    <property type="term" value="C:membrane"/>
    <property type="evidence" value="ECO:0007669"/>
    <property type="project" value="TreeGrafter"/>
</dbReference>
<dbReference type="PROSITE" id="PS51257">
    <property type="entry name" value="PROKAR_LIPOPROTEIN"/>
    <property type="match status" value="1"/>
</dbReference>
<feature type="transmembrane region" description="Helical" evidence="1">
    <location>
        <begin position="249"/>
        <end position="266"/>
    </location>
</feature>
<keyword evidence="1" id="KW-0812">Transmembrane</keyword>
<dbReference type="PANTHER" id="PTHR34814:SF2">
    <property type="entry name" value="DUF3533 DOMAIN-CONTAINING PROTEIN"/>
    <property type="match status" value="1"/>
</dbReference>
<sequence>MSTGRPPDASPAKVAKCSGKEILPIVFTISISCLSTTMEVLLANLYFPTLSQSPIEQFPSTQHVRNAVCDGTYWAAIYANHGATASLAAALGFGAGTGSTNLESLTFIWNGARYPAFSQGDILTNIEALVQVTRSAYYLHNASYVIGSVDLENEQVLNAFLDPIQATEINLQSTNLGNRVFYNTISMVMPILQQFFFIIALNGISAQFRVFTRLPWAINALFRAALATFYTFIAALCTTGYIWGFKEDWDVGASQFVLSWMAYWLYMKINFLFFEIMTTFLPVSFIPFGVLTWVLVNVASTISPFELNPTFFRWAYALPSHEAYQLLVQIWSNGCDNQSYRALPIMFTWWIVCVPIAVLCVRYRCITATAAERASETSAVKVQQAQKDSPDAGTSMSI</sequence>
<proteinExistence type="predicted"/>
<dbReference type="InterPro" id="IPR022703">
    <property type="entry name" value="DUF3533"/>
</dbReference>
<dbReference type="eggNOG" id="ENOG502S0DZ">
    <property type="taxonomic scope" value="Eukaryota"/>
</dbReference>
<feature type="transmembrane region" description="Helical" evidence="1">
    <location>
        <begin position="180"/>
        <end position="201"/>
    </location>
</feature>
<name>B8ME97_TALSN</name>
<evidence type="ECO:0000313" key="4">
    <source>
        <dbReference type="Proteomes" id="UP000001745"/>
    </source>
</evidence>
<protein>
    <submittedName>
        <fullName evidence="3">SNG1 family protein</fullName>
    </submittedName>
</protein>
<feature type="transmembrane region" description="Helical" evidence="1">
    <location>
        <begin position="221"/>
        <end position="243"/>
    </location>
</feature>
<dbReference type="RefSeq" id="XP_002483758.1">
    <property type="nucleotide sequence ID" value="XM_002483713.1"/>
</dbReference>
<dbReference type="Proteomes" id="UP000001745">
    <property type="component" value="Unassembled WGS sequence"/>
</dbReference>
<gene>
    <name evidence="3" type="ORF">TSTA_016040</name>
</gene>
<dbReference type="PANTHER" id="PTHR34814">
    <property type="entry name" value="NITROSOGUANIDINE RESISTANCE PROTEIN SNG1"/>
    <property type="match status" value="1"/>
</dbReference>
<feature type="transmembrane region" description="Helical" evidence="1">
    <location>
        <begin position="273"/>
        <end position="296"/>
    </location>
</feature>
<dbReference type="STRING" id="441959.B8ME97"/>
<dbReference type="PhylomeDB" id="B8ME97"/>
<feature type="domain" description="DUF3533" evidence="2">
    <location>
        <begin position="48"/>
        <end position="353"/>
    </location>
</feature>
<organism evidence="3 4">
    <name type="scientific">Talaromyces stipitatus (strain ATCC 10500 / CBS 375.48 / QM 6759 / NRRL 1006)</name>
    <name type="common">Penicillium stipitatum</name>
    <dbReference type="NCBI Taxonomy" id="441959"/>
    <lineage>
        <taxon>Eukaryota</taxon>
        <taxon>Fungi</taxon>
        <taxon>Dikarya</taxon>
        <taxon>Ascomycota</taxon>
        <taxon>Pezizomycotina</taxon>
        <taxon>Eurotiomycetes</taxon>
        <taxon>Eurotiomycetidae</taxon>
        <taxon>Eurotiales</taxon>
        <taxon>Trichocomaceae</taxon>
        <taxon>Talaromyces</taxon>
        <taxon>Talaromyces sect. Talaromyces</taxon>
    </lineage>
</organism>
<dbReference type="HOGENOM" id="CLU_035734_1_0_1"/>
<dbReference type="Pfam" id="PF12051">
    <property type="entry name" value="DUF3533"/>
    <property type="match status" value="1"/>
</dbReference>
<dbReference type="InParanoid" id="B8ME97"/>
<dbReference type="OrthoDB" id="2140105at2759"/>
<evidence type="ECO:0000256" key="1">
    <source>
        <dbReference type="SAM" id="Phobius"/>
    </source>
</evidence>
<dbReference type="GeneID" id="8106377"/>
<accession>B8ME97</accession>
<keyword evidence="1" id="KW-1133">Transmembrane helix</keyword>
<dbReference type="OMA" id="MCYLYAT"/>
<dbReference type="InterPro" id="IPR053001">
    <property type="entry name" value="MNNG_permease-like"/>
</dbReference>
<keyword evidence="4" id="KW-1185">Reference proteome</keyword>
<dbReference type="AlphaFoldDB" id="B8ME97"/>
<evidence type="ECO:0000259" key="2">
    <source>
        <dbReference type="Pfam" id="PF12051"/>
    </source>
</evidence>
<dbReference type="EMBL" id="EQ962656">
    <property type="protein sequence ID" value="EED16524.1"/>
    <property type="molecule type" value="Genomic_DNA"/>
</dbReference>
<evidence type="ECO:0000313" key="3">
    <source>
        <dbReference type="EMBL" id="EED16524.1"/>
    </source>
</evidence>